<keyword evidence="2" id="KW-1185">Reference proteome</keyword>
<dbReference type="EMBL" id="MU150344">
    <property type="protein sequence ID" value="KAF9458314.1"/>
    <property type="molecule type" value="Genomic_DNA"/>
</dbReference>
<dbReference type="Proteomes" id="UP000807353">
    <property type="component" value="Unassembled WGS sequence"/>
</dbReference>
<proteinExistence type="predicted"/>
<evidence type="ECO:0000313" key="2">
    <source>
        <dbReference type="Proteomes" id="UP000807353"/>
    </source>
</evidence>
<dbReference type="AlphaFoldDB" id="A0A9P5XWF5"/>
<organism evidence="1 2">
    <name type="scientific">Collybia nuda</name>
    <dbReference type="NCBI Taxonomy" id="64659"/>
    <lineage>
        <taxon>Eukaryota</taxon>
        <taxon>Fungi</taxon>
        <taxon>Dikarya</taxon>
        <taxon>Basidiomycota</taxon>
        <taxon>Agaricomycotina</taxon>
        <taxon>Agaricomycetes</taxon>
        <taxon>Agaricomycetidae</taxon>
        <taxon>Agaricales</taxon>
        <taxon>Tricholomatineae</taxon>
        <taxon>Clitocybaceae</taxon>
        <taxon>Collybia</taxon>
    </lineage>
</organism>
<comment type="caution">
    <text evidence="1">The sequence shown here is derived from an EMBL/GenBank/DDBJ whole genome shotgun (WGS) entry which is preliminary data.</text>
</comment>
<accession>A0A9P5XWF5</accession>
<protein>
    <submittedName>
        <fullName evidence="1">Uncharacterized protein</fullName>
    </submittedName>
</protein>
<reference evidence="1" key="1">
    <citation type="submission" date="2020-11" db="EMBL/GenBank/DDBJ databases">
        <authorList>
            <consortium name="DOE Joint Genome Institute"/>
            <person name="Ahrendt S."/>
            <person name="Riley R."/>
            <person name="Andreopoulos W."/>
            <person name="Labutti K."/>
            <person name="Pangilinan J."/>
            <person name="Ruiz-Duenas F.J."/>
            <person name="Barrasa J.M."/>
            <person name="Sanchez-Garcia M."/>
            <person name="Camarero S."/>
            <person name="Miyauchi S."/>
            <person name="Serrano A."/>
            <person name="Linde D."/>
            <person name="Babiker R."/>
            <person name="Drula E."/>
            <person name="Ayuso-Fernandez I."/>
            <person name="Pacheco R."/>
            <person name="Padilla G."/>
            <person name="Ferreira P."/>
            <person name="Barriuso J."/>
            <person name="Kellner H."/>
            <person name="Castanera R."/>
            <person name="Alfaro M."/>
            <person name="Ramirez L."/>
            <person name="Pisabarro A.G."/>
            <person name="Kuo A."/>
            <person name="Tritt A."/>
            <person name="Lipzen A."/>
            <person name="He G."/>
            <person name="Yan M."/>
            <person name="Ng V."/>
            <person name="Cullen D."/>
            <person name="Martin F."/>
            <person name="Rosso M.-N."/>
            <person name="Henrissat B."/>
            <person name="Hibbett D."/>
            <person name="Martinez A.T."/>
            <person name="Grigoriev I.V."/>
        </authorList>
    </citation>
    <scope>NUCLEOTIDE SEQUENCE</scope>
    <source>
        <strain evidence="1">CBS 247.69</strain>
    </source>
</reference>
<evidence type="ECO:0000313" key="1">
    <source>
        <dbReference type="EMBL" id="KAF9458314.1"/>
    </source>
</evidence>
<sequence length="91" mass="10036">MSELVSFLNGLRSPGVVLILASGVVILDSQESCPTYLPSGFGFLACDRTAEANGWMKFWEVMVDVHLTVNLNMIRPLLPYFLDEKNLSGSI</sequence>
<name>A0A9P5XWF5_9AGAR</name>
<gene>
    <name evidence="1" type="ORF">BDZ94DRAFT_1313421</name>
</gene>